<evidence type="ECO:0000259" key="9">
    <source>
        <dbReference type="Pfam" id="PF00909"/>
    </source>
</evidence>
<evidence type="ECO:0000256" key="3">
    <source>
        <dbReference type="ARBA" id="ARBA00022448"/>
    </source>
</evidence>
<evidence type="ECO:0000256" key="1">
    <source>
        <dbReference type="ARBA" id="ARBA00004141"/>
    </source>
</evidence>
<feature type="transmembrane region" description="Helical" evidence="8">
    <location>
        <begin position="190"/>
        <end position="209"/>
    </location>
</feature>
<feature type="transmembrane region" description="Helical" evidence="8">
    <location>
        <begin position="18"/>
        <end position="40"/>
    </location>
</feature>
<dbReference type="PROSITE" id="PS01219">
    <property type="entry name" value="AMMONIUM_TRANSP"/>
    <property type="match status" value="1"/>
</dbReference>
<sequence>MTIVQALPGNWLDTGDNAWQLTAATFVGIMSIPGLALLYGGAVKKKWAVNSAFMVFYAFSAVLMVWVLWAYNMSFGKPWFQVPGGLGAWIGHPCPTTSAYNMEKEAIIPSAAAAMPALGYGQATMVYFQFVFAAITPIILLGAILGRVSFKAWMIFVPLWTTFIYSVGAYSLWGGGWLGSMGVVDYSGGYVIHLASAFSGFTAAAVIGPRMPRDRENFQPNNLLITMAGAGLLWLGWSGFNGGDPFTANADAGVGVLNTHTATAAALLTWVALDVMAYGKPSILGAVNGMITGLVAITPAAGYVNGTGAIILGVVAATLPWMTWNWLGKTRLMRKVDDVLGVIHTHGVAALVGGIGTGVLADPKMIEWYGTNNDAVSITGWWYGNFHQVILQLYGAAFIIVFNVVGTFILLKLIGLFVSLRFDDETLLIGDDAIHGEEAYAIYADGQKIPVMGD</sequence>
<dbReference type="PRINTS" id="PR00342">
    <property type="entry name" value="RHESUSRHD"/>
</dbReference>
<comment type="caution">
    <text evidence="10">The sequence shown here is derived from an EMBL/GenBank/DDBJ whole genome shotgun (WGS) entry which is preliminary data.</text>
</comment>
<reference evidence="11" key="1">
    <citation type="journal article" date="2019" name="Int. J. Syst. Evol. Microbiol.">
        <title>The Global Catalogue of Microorganisms (GCM) 10K type strain sequencing project: providing services to taxonomists for standard genome sequencing and annotation.</title>
        <authorList>
            <consortium name="The Broad Institute Genomics Platform"/>
            <consortium name="The Broad Institute Genome Sequencing Center for Infectious Disease"/>
            <person name="Wu L."/>
            <person name="Ma J."/>
        </authorList>
    </citation>
    <scope>NUCLEOTIDE SEQUENCE [LARGE SCALE GENOMIC DNA]</scope>
    <source>
        <strain evidence="11">NBRC 112502</strain>
    </source>
</reference>
<comment type="subcellular location">
    <subcellularLocation>
        <location evidence="8">Cell membrane</location>
        <topology evidence="8">Multi-pass membrane protein</topology>
    </subcellularLocation>
    <subcellularLocation>
        <location evidence="1">Membrane</location>
        <topology evidence="1">Multi-pass membrane protein</topology>
    </subcellularLocation>
</comment>
<evidence type="ECO:0000256" key="8">
    <source>
        <dbReference type="RuleBase" id="RU362002"/>
    </source>
</evidence>
<dbReference type="InterPro" id="IPR001905">
    <property type="entry name" value="Ammonium_transpt"/>
</dbReference>
<accession>A0ABQ6A3K7</accession>
<dbReference type="Gene3D" id="1.10.3430.10">
    <property type="entry name" value="Ammonium transporter AmtB like domains"/>
    <property type="match status" value="1"/>
</dbReference>
<feature type="transmembrane region" description="Helical" evidence="8">
    <location>
        <begin position="252"/>
        <end position="271"/>
    </location>
</feature>
<organism evidence="10 11">
    <name type="scientific">Acidocella aquatica</name>
    <dbReference type="NCBI Taxonomy" id="1922313"/>
    <lineage>
        <taxon>Bacteria</taxon>
        <taxon>Pseudomonadati</taxon>
        <taxon>Pseudomonadota</taxon>
        <taxon>Alphaproteobacteria</taxon>
        <taxon>Acetobacterales</taxon>
        <taxon>Acidocellaceae</taxon>
        <taxon>Acidocella</taxon>
    </lineage>
</organism>
<dbReference type="SUPFAM" id="SSF111352">
    <property type="entry name" value="Ammonium transporter"/>
    <property type="match status" value="1"/>
</dbReference>
<evidence type="ECO:0000256" key="6">
    <source>
        <dbReference type="ARBA" id="ARBA00023136"/>
    </source>
</evidence>
<feature type="transmembrane region" description="Helical" evidence="8">
    <location>
        <begin position="339"/>
        <end position="361"/>
    </location>
</feature>
<dbReference type="InterPro" id="IPR029020">
    <property type="entry name" value="Ammonium/urea_transptr"/>
</dbReference>
<feature type="transmembrane region" description="Helical" evidence="8">
    <location>
        <begin position="283"/>
        <end position="303"/>
    </location>
</feature>
<keyword evidence="11" id="KW-1185">Reference proteome</keyword>
<evidence type="ECO:0000313" key="10">
    <source>
        <dbReference type="EMBL" id="GLR66754.1"/>
    </source>
</evidence>
<keyword evidence="5 8" id="KW-1133">Transmembrane helix</keyword>
<keyword evidence="7 8" id="KW-0924">Ammonia transport</keyword>
<gene>
    <name evidence="10" type="ORF">GCM10010909_14340</name>
</gene>
<keyword evidence="6 8" id="KW-0472">Membrane</keyword>
<keyword evidence="3 8" id="KW-0813">Transport</keyword>
<evidence type="ECO:0000256" key="4">
    <source>
        <dbReference type="ARBA" id="ARBA00022692"/>
    </source>
</evidence>
<feature type="transmembrane region" description="Helical" evidence="8">
    <location>
        <begin position="309"/>
        <end position="327"/>
    </location>
</feature>
<feature type="transmembrane region" description="Helical" evidence="8">
    <location>
        <begin position="152"/>
        <end position="170"/>
    </location>
</feature>
<evidence type="ECO:0000256" key="2">
    <source>
        <dbReference type="ARBA" id="ARBA00005887"/>
    </source>
</evidence>
<dbReference type="InterPro" id="IPR024041">
    <property type="entry name" value="NH4_transpt_AmtB-like_dom"/>
</dbReference>
<keyword evidence="4 8" id="KW-0812">Transmembrane</keyword>
<dbReference type="InterPro" id="IPR018047">
    <property type="entry name" value="Ammonium_transpt_CS"/>
</dbReference>
<protein>
    <recommendedName>
        <fullName evidence="8">Ammonium transporter</fullName>
    </recommendedName>
</protein>
<dbReference type="NCBIfam" id="TIGR00836">
    <property type="entry name" value="amt"/>
    <property type="match status" value="1"/>
</dbReference>
<evidence type="ECO:0000313" key="11">
    <source>
        <dbReference type="Proteomes" id="UP001156641"/>
    </source>
</evidence>
<evidence type="ECO:0000256" key="7">
    <source>
        <dbReference type="ARBA" id="ARBA00023177"/>
    </source>
</evidence>
<dbReference type="PANTHER" id="PTHR43029:SF10">
    <property type="entry name" value="AMMONIUM TRANSPORTER MEP2"/>
    <property type="match status" value="1"/>
</dbReference>
<feature type="transmembrane region" description="Helical" evidence="8">
    <location>
        <begin position="389"/>
        <end position="411"/>
    </location>
</feature>
<dbReference type="InterPro" id="IPR002229">
    <property type="entry name" value="RhesusRHD"/>
</dbReference>
<dbReference type="RefSeq" id="WP_284257458.1">
    <property type="nucleotide sequence ID" value="NZ_BSOS01000039.1"/>
</dbReference>
<proteinExistence type="inferred from homology"/>
<feature type="transmembrane region" description="Helical" evidence="8">
    <location>
        <begin position="221"/>
        <end position="240"/>
    </location>
</feature>
<feature type="transmembrane region" description="Helical" evidence="8">
    <location>
        <begin position="125"/>
        <end position="145"/>
    </location>
</feature>
<dbReference type="Pfam" id="PF00909">
    <property type="entry name" value="Ammonium_transp"/>
    <property type="match status" value="1"/>
</dbReference>
<dbReference type="EMBL" id="BSOS01000039">
    <property type="protein sequence ID" value="GLR66754.1"/>
    <property type="molecule type" value="Genomic_DNA"/>
</dbReference>
<dbReference type="Proteomes" id="UP001156641">
    <property type="component" value="Unassembled WGS sequence"/>
</dbReference>
<feature type="domain" description="Ammonium transporter AmtB-like" evidence="9">
    <location>
        <begin position="18"/>
        <end position="440"/>
    </location>
</feature>
<comment type="similarity">
    <text evidence="2 8">Belongs to the ammonia transporter channel (TC 1.A.11.2) family.</text>
</comment>
<evidence type="ECO:0000256" key="5">
    <source>
        <dbReference type="ARBA" id="ARBA00022989"/>
    </source>
</evidence>
<name>A0ABQ6A3K7_9PROT</name>
<feature type="transmembrane region" description="Helical" evidence="8">
    <location>
        <begin position="52"/>
        <end position="71"/>
    </location>
</feature>
<dbReference type="PANTHER" id="PTHR43029">
    <property type="entry name" value="AMMONIUM TRANSPORTER MEP2"/>
    <property type="match status" value="1"/>
</dbReference>